<evidence type="ECO:0000313" key="2">
    <source>
        <dbReference type="EMBL" id="CAH2319442.1"/>
    </source>
</evidence>
<dbReference type="AlphaFoldDB" id="A0AAD1T7Z5"/>
<sequence>MFRTPGDSQRPSYHGDDQGTEPEGTDPTSDPSTPLTIGSLRDMLKEAMSNIKCHVAEEISKHLAGLRADVQALNSRTDQTELPPPRSPKKSPTSTAD</sequence>
<evidence type="ECO:0000256" key="1">
    <source>
        <dbReference type="SAM" id="MobiDB-lite"/>
    </source>
</evidence>
<feature type="region of interest" description="Disordered" evidence="1">
    <location>
        <begin position="1"/>
        <end position="37"/>
    </location>
</feature>
<protein>
    <submittedName>
        <fullName evidence="2">Uncharacterized protein</fullName>
    </submittedName>
</protein>
<keyword evidence="3" id="KW-1185">Reference proteome</keyword>
<accession>A0AAD1T7Z5</accession>
<feature type="compositionally biased region" description="Polar residues" evidence="1">
    <location>
        <begin position="1"/>
        <end position="11"/>
    </location>
</feature>
<dbReference type="Proteomes" id="UP001295444">
    <property type="component" value="Chromosome 10"/>
</dbReference>
<gene>
    <name evidence="2" type="ORF">PECUL_23A009215</name>
</gene>
<evidence type="ECO:0000313" key="3">
    <source>
        <dbReference type="Proteomes" id="UP001295444"/>
    </source>
</evidence>
<organism evidence="2 3">
    <name type="scientific">Pelobates cultripes</name>
    <name type="common">Western spadefoot toad</name>
    <dbReference type="NCBI Taxonomy" id="61616"/>
    <lineage>
        <taxon>Eukaryota</taxon>
        <taxon>Metazoa</taxon>
        <taxon>Chordata</taxon>
        <taxon>Craniata</taxon>
        <taxon>Vertebrata</taxon>
        <taxon>Euteleostomi</taxon>
        <taxon>Amphibia</taxon>
        <taxon>Batrachia</taxon>
        <taxon>Anura</taxon>
        <taxon>Pelobatoidea</taxon>
        <taxon>Pelobatidae</taxon>
        <taxon>Pelobates</taxon>
    </lineage>
</organism>
<reference evidence="2" key="1">
    <citation type="submission" date="2022-03" db="EMBL/GenBank/DDBJ databases">
        <authorList>
            <person name="Alioto T."/>
            <person name="Alioto T."/>
            <person name="Gomez Garrido J."/>
        </authorList>
    </citation>
    <scope>NUCLEOTIDE SEQUENCE</scope>
</reference>
<name>A0AAD1T7Z5_PELCU</name>
<dbReference type="EMBL" id="OW240921">
    <property type="protein sequence ID" value="CAH2319442.1"/>
    <property type="molecule type" value="Genomic_DNA"/>
</dbReference>
<feature type="compositionally biased region" description="Low complexity" evidence="1">
    <location>
        <begin position="25"/>
        <end position="34"/>
    </location>
</feature>
<feature type="region of interest" description="Disordered" evidence="1">
    <location>
        <begin position="70"/>
        <end position="97"/>
    </location>
</feature>
<proteinExistence type="predicted"/>